<dbReference type="PANTHER" id="PTHR45875">
    <property type="entry name" value="METHYLTRANSFERASE N6AMT1"/>
    <property type="match status" value="1"/>
</dbReference>
<evidence type="ECO:0000256" key="5">
    <source>
        <dbReference type="ARBA" id="ARBA00022691"/>
    </source>
</evidence>
<evidence type="ECO:0000256" key="6">
    <source>
        <dbReference type="ARBA" id="ARBA00023242"/>
    </source>
</evidence>
<keyword evidence="5" id="KW-0949">S-adenosyl-L-methionine</keyword>
<sequence length="223" mass="24483">MIPTPDLSHLTADDYDCVYEPAEDTFLLLDALEADEQELKQLRPRITLEIGSGSGCVSAFIAKILGPSVLYLCTDINPHACRCTLSTGVQNKVALDPINVTFAAPLSLRLKRSVDVILFNPPYVPTIPDEASGAQDARGIAGAWAGGVDGMNVTDVFLERVEDLMSDRGRFYLVAIAENDVPGIQERMLRLHGLQSDIILSRRAGREHLFVLRFVRDLSRVCS</sequence>
<dbReference type="PROSITE" id="PS00092">
    <property type="entry name" value="N6_MTASE"/>
    <property type="match status" value="1"/>
</dbReference>
<dbReference type="EMBL" id="JAACJP010000023">
    <property type="protein sequence ID" value="KAF5377490.1"/>
    <property type="molecule type" value="Genomic_DNA"/>
</dbReference>
<keyword evidence="6" id="KW-0539">Nucleus</keyword>
<dbReference type="Pfam" id="PF05175">
    <property type="entry name" value="MTS"/>
    <property type="match status" value="1"/>
</dbReference>
<evidence type="ECO:0000313" key="9">
    <source>
        <dbReference type="Proteomes" id="UP000565441"/>
    </source>
</evidence>
<dbReference type="InterPro" id="IPR007848">
    <property type="entry name" value="Small_mtfrase_dom"/>
</dbReference>
<dbReference type="InterPro" id="IPR004557">
    <property type="entry name" value="PrmC-related"/>
</dbReference>
<accession>A0A8H5H6V7</accession>
<dbReference type="GO" id="GO:0032259">
    <property type="term" value="P:methylation"/>
    <property type="evidence" value="ECO:0007669"/>
    <property type="project" value="UniProtKB-KW"/>
</dbReference>
<dbReference type="CDD" id="cd02440">
    <property type="entry name" value="AdoMet_MTases"/>
    <property type="match status" value="1"/>
</dbReference>
<comment type="subcellular location">
    <subcellularLocation>
        <location evidence="1">Nucleus</location>
    </subcellularLocation>
</comment>
<organism evidence="8 9">
    <name type="scientific">Tricholomella constricta</name>
    <dbReference type="NCBI Taxonomy" id="117010"/>
    <lineage>
        <taxon>Eukaryota</taxon>
        <taxon>Fungi</taxon>
        <taxon>Dikarya</taxon>
        <taxon>Basidiomycota</taxon>
        <taxon>Agaricomycotina</taxon>
        <taxon>Agaricomycetes</taxon>
        <taxon>Agaricomycetidae</taxon>
        <taxon>Agaricales</taxon>
        <taxon>Tricholomatineae</taxon>
        <taxon>Lyophyllaceae</taxon>
        <taxon>Tricholomella</taxon>
    </lineage>
</organism>
<comment type="similarity">
    <text evidence="2">Belongs to the eukaryotic/archaeal PrmC-related family.</text>
</comment>
<evidence type="ECO:0000313" key="8">
    <source>
        <dbReference type="EMBL" id="KAF5377490.1"/>
    </source>
</evidence>
<evidence type="ECO:0000256" key="3">
    <source>
        <dbReference type="ARBA" id="ARBA00022603"/>
    </source>
</evidence>
<reference evidence="8 9" key="1">
    <citation type="journal article" date="2020" name="ISME J.">
        <title>Uncovering the hidden diversity of litter-decomposition mechanisms in mushroom-forming fungi.</title>
        <authorList>
            <person name="Floudas D."/>
            <person name="Bentzer J."/>
            <person name="Ahren D."/>
            <person name="Johansson T."/>
            <person name="Persson P."/>
            <person name="Tunlid A."/>
        </authorList>
    </citation>
    <scope>NUCLEOTIDE SEQUENCE [LARGE SCALE GENOMIC DNA]</scope>
    <source>
        <strain evidence="8 9">CBS 661.87</strain>
    </source>
</reference>
<evidence type="ECO:0000259" key="7">
    <source>
        <dbReference type="Pfam" id="PF05175"/>
    </source>
</evidence>
<dbReference type="PANTHER" id="PTHR45875:SF1">
    <property type="entry name" value="METHYLTRANSFERASE N6AMT1"/>
    <property type="match status" value="1"/>
</dbReference>
<dbReference type="NCBIfam" id="TIGR00537">
    <property type="entry name" value="hemK_rel_arch"/>
    <property type="match status" value="1"/>
</dbReference>
<dbReference type="OrthoDB" id="406152at2759"/>
<keyword evidence="9" id="KW-1185">Reference proteome</keyword>
<proteinExistence type="inferred from homology"/>
<evidence type="ECO:0000256" key="1">
    <source>
        <dbReference type="ARBA" id="ARBA00004123"/>
    </source>
</evidence>
<evidence type="ECO:0000256" key="4">
    <source>
        <dbReference type="ARBA" id="ARBA00022679"/>
    </source>
</evidence>
<dbReference type="GO" id="GO:0005634">
    <property type="term" value="C:nucleus"/>
    <property type="evidence" value="ECO:0007669"/>
    <property type="project" value="UniProtKB-SubCell"/>
</dbReference>
<dbReference type="InterPro" id="IPR002052">
    <property type="entry name" value="DNA_methylase_N6_adenine_CS"/>
</dbReference>
<feature type="domain" description="Methyltransferase small" evidence="7">
    <location>
        <begin position="35"/>
        <end position="124"/>
    </location>
</feature>
<name>A0A8H5H6V7_9AGAR</name>
<dbReference type="InterPro" id="IPR052190">
    <property type="entry name" value="Euk-Arch_PrmC-MTase"/>
</dbReference>
<dbReference type="InterPro" id="IPR029063">
    <property type="entry name" value="SAM-dependent_MTases_sf"/>
</dbReference>
<evidence type="ECO:0000256" key="2">
    <source>
        <dbReference type="ARBA" id="ARBA00006149"/>
    </source>
</evidence>
<dbReference type="GO" id="GO:0003676">
    <property type="term" value="F:nucleic acid binding"/>
    <property type="evidence" value="ECO:0007669"/>
    <property type="project" value="InterPro"/>
</dbReference>
<protein>
    <recommendedName>
        <fullName evidence="7">Methyltransferase small domain-containing protein</fullName>
    </recommendedName>
</protein>
<dbReference type="Proteomes" id="UP000565441">
    <property type="component" value="Unassembled WGS sequence"/>
</dbReference>
<dbReference type="AlphaFoldDB" id="A0A8H5H6V7"/>
<dbReference type="GO" id="GO:0008757">
    <property type="term" value="F:S-adenosylmethionine-dependent methyltransferase activity"/>
    <property type="evidence" value="ECO:0007669"/>
    <property type="project" value="TreeGrafter"/>
</dbReference>
<keyword evidence="3" id="KW-0489">Methyltransferase</keyword>
<dbReference type="Gene3D" id="3.40.50.150">
    <property type="entry name" value="Vaccinia Virus protein VP39"/>
    <property type="match status" value="1"/>
</dbReference>
<dbReference type="FunFam" id="3.40.50.150:FF:000077">
    <property type="entry name" value="HemK methyltransferase family member 2"/>
    <property type="match status" value="1"/>
</dbReference>
<keyword evidence="4" id="KW-0808">Transferase</keyword>
<dbReference type="GO" id="GO:0008276">
    <property type="term" value="F:protein methyltransferase activity"/>
    <property type="evidence" value="ECO:0007669"/>
    <property type="project" value="TreeGrafter"/>
</dbReference>
<comment type="caution">
    <text evidence="8">The sequence shown here is derived from an EMBL/GenBank/DDBJ whole genome shotgun (WGS) entry which is preliminary data.</text>
</comment>
<dbReference type="SUPFAM" id="SSF53335">
    <property type="entry name" value="S-adenosyl-L-methionine-dependent methyltransferases"/>
    <property type="match status" value="1"/>
</dbReference>
<dbReference type="GO" id="GO:0035657">
    <property type="term" value="C:eRF1 methyltransferase complex"/>
    <property type="evidence" value="ECO:0007669"/>
    <property type="project" value="TreeGrafter"/>
</dbReference>
<gene>
    <name evidence="8" type="ORF">D9615_005118</name>
</gene>